<dbReference type="PANTHER" id="PTHR35891:SF2">
    <property type="entry name" value="THIOL:DISULFIDE INTERCHANGE PROTEIN DSBA"/>
    <property type="match status" value="1"/>
</dbReference>
<dbReference type="InterPro" id="IPR017937">
    <property type="entry name" value="Thioredoxin_CS"/>
</dbReference>
<dbReference type="STRING" id="1137284.GCA_001418205_00550"/>
<keyword evidence="4 7" id="KW-0574">Periplasm</keyword>
<keyword evidence="6" id="KW-0676">Redox-active center</keyword>
<keyword evidence="3 9" id="KW-0732">Signal</keyword>
<organism evidence="11 12">
    <name type="scientific">Marinomonas fungiae</name>
    <dbReference type="NCBI Taxonomy" id="1137284"/>
    <lineage>
        <taxon>Bacteria</taxon>
        <taxon>Pseudomonadati</taxon>
        <taxon>Pseudomonadota</taxon>
        <taxon>Gammaproteobacteria</taxon>
        <taxon>Oceanospirillales</taxon>
        <taxon>Oceanospirillaceae</taxon>
        <taxon>Marinomonas</taxon>
    </lineage>
</organism>
<evidence type="ECO:0000256" key="1">
    <source>
        <dbReference type="ARBA" id="ARBA00004418"/>
    </source>
</evidence>
<comment type="subcellular location">
    <subcellularLocation>
        <location evidence="1 7">Periplasm</location>
    </subcellularLocation>
</comment>
<evidence type="ECO:0000256" key="3">
    <source>
        <dbReference type="ARBA" id="ARBA00022729"/>
    </source>
</evidence>
<evidence type="ECO:0000259" key="10">
    <source>
        <dbReference type="PROSITE" id="PS51352"/>
    </source>
</evidence>
<dbReference type="InterPro" id="IPR023205">
    <property type="entry name" value="DsbA/DsbL"/>
</dbReference>
<proteinExistence type="inferred from homology"/>
<evidence type="ECO:0000313" key="11">
    <source>
        <dbReference type="EMBL" id="CUB02708.1"/>
    </source>
</evidence>
<protein>
    <recommendedName>
        <fullName evidence="7">Thiol:disulfide interchange protein</fullName>
    </recommendedName>
</protein>
<accession>A0A0K6IHZ3</accession>
<feature type="chain" id="PRO_5005505571" description="Thiol:disulfide interchange protein" evidence="9">
    <location>
        <begin position="22"/>
        <end position="209"/>
    </location>
</feature>
<dbReference type="PROSITE" id="PS51352">
    <property type="entry name" value="THIOREDOXIN_2"/>
    <property type="match status" value="1"/>
</dbReference>
<dbReference type="PROSITE" id="PS00194">
    <property type="entry name" value="THIOREDOXIN_1"/>
    <property type="match status" value="1"/>
</dbReference>
<reference evidence="12" key="1">
    <citation type="submission" date="2015-08" db="EMBL/GenBank/DDBJ databases">
        <authorList>
            <person name="Varghese N."/>
        </authorList>
    </citation>
    <scope>NUCLEOTIDE SEQUENCE [LARGE SCALE GENOMIC DNA]</scope>
    <source>
        <strain evidence="12">JCM 18476</strain>
    </source>
</reference>
<sequence length="209" mass="23500">MKKLLTALFVAVLLPITSAWAQDYSDGNGYTTIKNPVRTADPNKIEVVEIFWYGCPHCYALEPLTQAWKKDLPDDVDFKYMPAVFGRGWLAHAKAFHVADILGVEDKLHADMFNAIHQEHKRMTSEEELAEFFTHYGVSEDEFTKQYNSFAVNSRLSQADAKIRAYGARGVPGLIVNGKYLVTAATAGSNNNIYSVVDYLIEQERQASK</sequence>
<dbReference type="PANTHER" id="PTHR35891">
    <property type="entry name" value="THIOL:DISULFIDE INTERCHANGE PROTEIN DSBA"/>
    <property type="match status" value="1"/>
</dbReference>
<feature type="signal peptide" evidence="9">
    <location>
        <begin position="1"/>
        <end position="21"/>
    </location>
</feature>
<dbReference type="PIRSF" id="PIRSF001488">
    <property type="entry name" value="Tdi_protein"/>
    <property type="match status" value="1"/>
</dbReference>
<evidence type="ECO:0000256" key="5">
    <source>
        <dbReference type="ARBA" id="ARBA00023157"/>
    </source>
</evidence>
<dbReference type="Pfam" id="PF01323">
    <property type="entry name" value="DSBA"/>
    <property type="match status" value="1"/>
</dbReference>
<evidence type="ECO:0000256" key="2">
    <source>
        <dbReference type="ARBA" id="ARBA00005791"/>
    </source>
</evidence>
<keyword evidence="5 7" id="KW-1015">Disulfide bond</keyword>
<evidence type="ECO:0000256" key="6">
    <source>
        <dbReference type="ARBA" id="ARBA00023284"/>
    </source>
</evidence>
<dbReference type="OrthoDB" id="9784896at2"/>
<dbReference type="EMBL" id="CYHG01000002">
    <property type="protein sequence ID" value="CUB02708.1"/>
    <property type="molecule type" value="Genomic_DNA"/>
</dbReference>
<dbReference type="InterPro" id="IPR013766">
    <property type="entry name" value="Thioredoxin_domain"/>
</dbReference>
<dbReference type="SUPFAM" id="SSF52833">
    <property type="entry name" value="Thioredoxin-like"/>
    <property type="match status" value="1"/>
</dbReference>
<dbReference type="InterPro" id="IPR001853">
    <property type="entry name" value="DSBA-like_thioredoxin_dom"/>
</dbReference>
<name>A0A0K6IHZ3_9GAMM</name>
<dbReference type="Proteomes" id="UP000182769">
    <property type="component" value="Unassembled WGS sequence"/>
</dbReference>
<dbReference type="RefSeq" id="WP_055461682.1">
    <property type="nucleotide sequence ID" value="NZ_CYHG01000002.1"/>
</dbReference>
<feature type="disulfide bond" description="Redox-active" evidence="8">
    <location>
        <begin position="55"/>
        <end position="58"/>
    </location>
</feature>
<evidence type="ECO:0000256" key="7">
    <source>
        <dbReference type="PIRNR" id="PIRNR001488"/>
    </source>
</evidence>
<evidence type="ECO:0000313" key="12">
    <source>
        <dbReference type="Proteomes" id="UP000182769"/>
    </source>
</evidence>
<feature type="domain" description="Thioredoxin" evidence="10">
    <location>
        <begin position="8"/>
        <end position="190"/>
    </location>
</feature>
<keyword evidence="12" id="KW-1185">Reference proteome</keyword>
<gene>
    <name evidence="11" type="ORF">Ga0061065_10245</name>
</gene>
<comment type="similarity">
    <text evidence="2">Belongs to the thioredoxin family. DsbA subfamily.</text>
</comment>
<dbReference type="GO" id="GO:0042597">
    <property type="term" value="C:periplasmic space"/>
    <property type="evidence" value="ECO:0007669"/>
    <property type="project" value="UniProtKB-SubCell"/>
</dbReference>
<evidence type="ECO:0000256" key="9">
    <source>
        <dbReference type="SAM" id="SignalP"/>
    </source>
</evidence>
<dbReference type="InterPro" id="IPR050824">
    <property type="entry name" value="Thiol_disulfide_DsbA"/>
</dbReference>
<dbReference type="Gene3D" id="3.40.30.10">
    <property type="entry name" value="Glutaredoxin"/>
    <property type="match status" value="1"/>
</dbReference>
<dbReference type="InterPro" id="IPR036249">
    <property type="entry name" value="Thioredoxin-like_sf"/>
</dbReference>
<evidence type="ECO:0000256" key="4">
    <source>
        <dbReference type="ARBA" id="ARBA00022764"/>
    </source>
</evidence>
<dbReference type="CDD" id="cd03019">
    <property type="entry name" value="DsbA_DsbA"/>
    <property type="match status" value="1"/>
</dbReference>
<dbReference type="GO" id="GO:0015036">
    <property type="term" value="F:disulfide oxidoreductase activity"/>
    <property type="evidence" value="ECO:0007669"/>
    <property type="project" value="UniProtKB-ARBA"/>
</dbReference>
<evidence type="ECO:0000256" key="8">
    <source>
        <dbReference type="PIRSR" id="PIRSR001488-1"/>
    </source>
</evidence>
<dbReference type="AlphaFoldDB" id="A0A0K6IHZ3"/>